<dbReference type="SUPFAM" id="SSF52317">
    <property type="entry name" value="Class I glutamine amidotransferase-like"/>
    <property type="match status" value="1"/>
</dbReference>
<keyword evidence="3" id="KW-0808">Transferase</keyword>
<dbReference type="InterPro" id="IPR029062">
    <property type="entry name" value="Class_I_gatase-like"/>
</dbReference>
<gene>
    <name evidence="3" type="ORF">A0131_10165</name>
</gene>
<evidence type="ECO:0000313" key="4">
    <source>
        <dbReference type="Proteomes" id="UP000075418"/>
    </source>
</evidence>
<dbReference type="EMBL" id="LUGM01000002">
    <property type="protein sequence ID" value="KYH15130.1"/>
    <property type="molecule type" value="Genomic_DNA"/>
</dbReference>
<keyword evidence="1 3" id="KW-0315">Glutamine amidotransferase</keyword>
<dbReference type="PRINTS" id="PR00099">
    <property type="entry name" value="CPSGATASE"/>
</dbReference>
<evidence type="ECO:0000259" key="2">
    <source>
        <dbReference type="Pfam" id="PF00117"/>
    </source>
</evidence>
<evidence type="ECO:0000313" key="3">
    <source>
        <dbReference type="EMBL" id="KYH15130.1"/>
    </source>
</evidence>
<dbReference type="PROSITE" id="PS51273">
    <property type="entry name" value="GATASE_TYPE_1"/>
    <property type="match status" value="1"/>
</dbReference>
<dbReference type="NCBIfam" id="TIGR00566">
    <property type="entry name" value="trpG_papA"/>
    <property type="match status" value="1"/>
</dbReference>
<sequence length="203" mass="22692">MIIVIDNKDSFTYNLVDYTKNISQQPVKVIDVDQVDITALQYLKPEAIIISPGPGKPSDYPVLSHVITTFAATTPILGVCLGFQLIIEYFGGKIIKSDKPVHGHVTTLTHTNSGIFKGLKQNFQVMRYHSLIAHTASMPSELNIVAYNEEQIIMAVEHEQLPLYGVQYHPESILSEYGHKQLQLFLTKAGEHCAHSIQLSLYD</sequence>
<name>A0A151A7N6_9STAP</name>
<dbReference type="GO" id="GO:0004049">
    <property type="term" value="F:anthranilate synthase activity"/>
    <property type="evidence" value="ECO:0007669"/>
    <property type="project" value="TreeGrafter"/>
</dbReference>
<dbReference type="RefSeq" id="WP_061855274.1">
    <property type="nucleotide sequence ID" value="NZ_LUGM01000002.1"/>
</dbReference>
<dbReference type="Gene3D" id="3.40.50.880">
    <property type="match status" value="1"/>
</dbReference>
<dbReference type="InterPro" id="IPR006221">
    <property type="entry name" value="TrpG/PapA_dom"/>
</dbReference>
<dbReference type="GO" id="GO:0016740">
    <property type="term" value="F:transferase activity"/>
    <property type="evidence" value="ECO:0007669"/>
    <property type="project" value="UniProtKB-KW"/>
</dbReference>
<dbReference type="GO" id="GO:0005829">
    <property type="term" value="C:cytosol"/>
    <property type="evidence" value="ECO:0007669"/>
    <property type="project" value="TreeGrafter"/>
</dbReference>
<dbReference type="InterPro" id="IPR017926">
    <property type="entry name" value="GATASE"/>
</dbReference>
<comment type="caution">
    <text evidence="3">The sequence shown here is derived from an EMBL/GenBank/DDBJ whole genome shotgun (WGS) entry which is preliminary data.</text>
</comment>
<dbReference type="GO" id="GO:0000162">
    <property type="term" value="P:L-tryptophan biosynthetic process"/>
    <property type="evidence" value="ECO:0007669"/>
    <property type="project" value="TreeGrafter"/>
</dbReference>
<accession>A0A151A7N6</accession>
<dbReference type="CDD" id="cd01743">
    <property type="entry name" value="GATase1_Anthranilate_Synthase"/>
    <property type="match status" value="1"/>
</dbReference>
<dbReference type="PRINTS" id="PR00096">
    <property type="entry name" value="GATASE"/>
</dbReference>
<reference evidence="3 4" key="1">
    <citation type="submission" date="2016-02" db="EMBL/GenBank/DDBJ databases">
        <title>Draft genome sequence of hydrocarbon degrading Staphylococcus saprophyticus Strain CNV2, isolated from crude-oil contaminated soil from Noonmati Oil Refinery, Guwahati, Assam, India.</title>
        <authorList>
            <person name="Mukherjee A."/>
            <person name="Chettri B."/>
            <person name="Langpoklakpam J."/>
            <person name="Singh A.K."/>
            <person name="Chattopadhyay D.J."/>
        </authorList>
    </citation>
    <scope>NUCLEOTIDE SEQUENCE [LARGE SCALE GENOMIC DNA]</scope>
    <source>
        <strain evidence="3 4">CNV2</strain>
    </source>
</reference>
<dbReference type="InterPro" id="IPR050472">
    <property type="entry name" value="Anth_synth/Amidotransfase"/>
</dbReference>
<dbReference type="PANTHER" id="PTHR43418:SF4">
    <property type="entry name" value="MULTIFUNCTIONAL TRYPTOPHAN BIOSYNTHESIS PROTEIN"/>
    <property type="match status" value="1"/>
</dbReference>
<dbReference type="PANTHER" id="PTHR43418">
    <property type="entry name" value="MULTIFUNCTIONAL TRYPTOPHAN BIOSYNTHESIS PROTEIN-RELATED"/>
    <property type="match status" value="1"/>
</dbReference>
<dbReference type="PRINTS" id="PR00097">
    <property type="entry name" value="ANTSNTHASEII"/>
</dbReference>
<dbReference type="FunFam" id="3.40.50.880:FF:000003">
    <property type="entry name" value="Anthranilate synthase component II"/>
    <property type="match status" value="1"/>
</dbReference>
<protein>
    <submittedName>
        <fullName evidence="3">Glutamine amidotransferase</fullName>
    </submittedName>
</protein>
<feature type="domain" description="Glutamine amidotransferase" evidence="2">
    <location>
        <begin position="4"/>
        <end position="188"/>
    </location>
</feature>
<evidence type="ECO:0000256" key="1">
    <source>
        <dbReference type="ARBA" id="ARBA00022962"/>
    </source>
</evidence>
<proteinExistence type="predicted"/>
<dbReference type="Pfam" id="PF00117">
    <property type="entry name" value="GATase"/>
    <property type="match status" value="1"/>
</dbReference>
<organism evidence="3 4">
    <name type="scientific">Staphylococcus kloosii</name>
    <dbReference type="NCBI Taxonomy" id="29384"/>
    <lineage>
        <taxon>Bacteria</taxon>
        <taxon>Bacillati</taxon>
        <taxon>Bacillota</taxon>
        <taxon>Bacilli</taxon>
        <taxon>Bacillales</taxon>
        <taxon>Staphylococcaceae</taxon>
        <taxon>Staphylococcus</taxon>
    </lineage>
</organism>
<dbReference type="AlphaFoldDB" id="A0A151A7N6"/>
<dbReference type="Proteomes" id="UP000075418">
    <property type="component" value="Unassembled WGS sequence"/>
</dbReference>